<dbReference type="PANTHER" id="PTHR12277:SF81">
    <property type="entry name" value="PROTEIN ABHD13"/>
    <property type="match status" value="1"/>
</dbReference>
<dbReference type="Gene3D" id="3.40.50.1820">
    <property type="entry name" value="alpha/beta hydrolase"/>
    <property type="match status" value="1"/>
</dbReference>
<keyword evidence="2" id="KW-0378">Hydrolase</keyword>
<dbReference type="Pfam" id="PF12146">
    <property type="entry name" value="Hydrolase_4"/>
    <property type="match status" value="1"/>
</dbReference>
<dbReference type="EMBL" id="MK072072">
    <property type="protein sequence ID" value="AYV78235.1"/>
    <property type="molecule type" value="Genomic_DNA"/>
</dbReference>
<proteinExistence type="predicted"/>
<evidence type="ECO:0000259" key="1">
    <source>
        <dbReference type="Pfam" id="PF12146"/>
    </source>
</evidence>
<gene>
    <name evidence="2" type="ORF">Edafosvirus7_27</name>
</gene>
<reference evidence="2" key="1">
    <citation type="submission" date="2018-10" db="EMBL/GenBank/DDBJ databases">
        <title>Hidden diversity of soil giant viruses.</title>
        <authorList>
            <person name="Schulz F."/>
            <person name="Alteio L."/>
            <person name="Goudeau D."/>
            <person name="Ryan E.M."/>
            <person name="Malmstrom R.R."/>
            <person name="Blanchard J."/>
            <person name="Woyke T."/>
        </authorList>
    </citation>
    <scope>NUCLEOTIDE SEQUENCE</scope>
    <source>
        <strain evidence="2">EDV1</strain>
    </source>
</reference>
<dbReference type="InterPro" id="IPR029058">
    <property type="entry name" value="AB_hydrolase_fold"/>
</dbReference>
<dbReference type="InterPro" id="IPR022742">
    <property type="entry name" value="Hydrolase_4"/>
</dbReference>
<dbReference type="PANTHER" id="PTHR12277">
    <property type="entry name" value="ALPHA/BETA HYDROLASE DOMAIN-CONTAINING PROTEIN"/>
    <property type="match status" value="1"/>
</dbReference>
<evidence type="ECO:0000313" key="2">
    <source>
        <dbReference type="EMBL" id="AYV78235.1"/>
    </source>
</evidence>
<feature type="domain" description="Serine aminopeptidase S33" evidence="1">
    <location>
        <begin position="68"/>
        <end position="176"/>
    </location>
</feature>
<protein>
    <submittedName>
        <fullName evidence="2">Alpha/beta hydrolase family protein</fullName>
    </submittedName>
</protein>
<dbReference type="SUPFAM" id="SSF53474">
    <property type="entry name" value="alpha/beta-Hydrolases"/>
    <property type="match status" value="1"/>
</dbReference>
<sequence>MGTSSSDLSSGLDSIGSVDDTINKIIFCAPDTDKKLFVTLNDKSTKLLYAPSSGIMTSTIIITPVNKKNDKWVIFSHGNGCDIYTFYSYLKQFSDTFGVTVVCYDYPGYGLTEGKATEETCYQSLVGVVAHVSTLINPSNIILIGQSLGTGVVINYISKHPWMNPTVLISPYKNIPAVAIDTSCVTSLTKNYKFHSHAKMEDIKCPVKIFHGDVDEFINISHAKELYSKLPNKSLLPIWIPGAGHNDILYQIAHKDILEVINYKIPSKI</sequence>
<name>A0A3G4ZTL0_9VIRU</name>
<accession>A0A3G4ZTL0</accession>
<organism evidence="2">
    <name type="scientific">Edafosvirus sp</name>
    <dbReference type="NCBI Taxonomy" id="2487765"/>
    <lineage>
        <taxon>Viruses</taxon>
        <taxon>Varidnaviria</taxon>
        <taxon>Bamfordvirae</taxon>
        <taxon>Nucleocytoviricota</taxon>
        <taxon>Megaviricetes</taxon>
        <taxon>Imitervirales</taxon>
        <taxon>Mimiviridae</taxon>
        <taxon>Klosneuvirinae</taxon>
    </lineage>
</organism>
<dbReference type="GO" id="GO:0016787">
    <property type="term" value="F:hydrolase activity"/>
    <property type="evidence" value="ECO:0007669"/>
    <property type="project" value="UniProtKB-KW"/>
</dbReference>